<evidence type="ECO:0000313" key="3">
    <source>
        <dbReference type="Proteomes" id="UP000237438"/>
    </source>
</evidence>
<protein>
    <submittedName>
        <fullName evidence="2">Uncharacterized protein</fullName>
    </submittedName>
</protein>
<comment type="caution">
    <text evidence="2">The sequence shown here is derived from an EMBL/GenBank/DDBJ whole genome shotgun (WGS) entry which is preliminary data.</text>
</comment>
<reference evidence="2 3" key="1">
    <citation type="submission" date="2017-10" db="EMBL/GenBank/DDBJ databases">
        <title>Development of genomic resources for the powdery mildew, Erysiphe pulchra.</title>
        <authorList>
            <person name="Wadl P.A."/>
            <person name="Mack B.M."/>
            <person name="Moore G."/>
            <person name="Beltz S.B."/>
        </authorList>
    </citation>
    <scope>NUCLEOTIDE SEQUENCE [LARGE SCALE GENOMIC DNA]</scope>
    <source>
        <strain evidence="2">Cflorida</strain>
    </source>
</reference>
<name>A0A2S4PU97_9PEZI</name>
<evidence type="ECO:0000256" key="1">
    <source>
        <dbReference type="SAM" id="MobiDB-lite"/>
    </source>
</evidence>
<feature type="compositionally biased region" description="Polar residues" evidence="1">
    <location>
        <begin position="127"/>
        <end position="136"/>
    </location>
</feature>
<gene>
    <name evidence="2" type="ORF">EPUL_002819</name>
</gene>
<dbReference type="EMBL" id="PEDP01000554">
    <property type="protein sequence ID" value="POS85592.1"/>
    <property type="molecule type" value="Genomic_DNA"/>
</dbReference>
<evidence type="ECO:0000313" key="2">
    <source>
        <dbReference type="EMBL" id="POS85592.1"/>
    </source>
</evidence>
<feature type="region of interest" description="Disordered" evidence="1">
    <location>
        <begin position="125"/>
        <end position="148"/>
    </location>
</feature>
<organism evidence="2 3">
    <name type="scientific">Erysiphe pulchra</name>
    <dbReference type="NCBI Taxonomy" id="225359"/>
    <lineage>
        <taxon>Eukaryota</taxon>
        <taxon>Fungi</taxon>
        <taxon>Dikarya</taxon>
        <taxon>Ascomycota</taxon>
        <taxon>Pezizomycotina</taxon>
        <taxon>Leotiomycetes</taxon>
        <taxon>Erysiphales</taxon>
        <taxon>Erysiphaceae</taxon>
        <taxon>Erysiphe</taxon>
    </lineage>
</organism>
<sequence>MLTRKNKTQSLAKNLQHRCQVDQIGSCVINQGFTNFPTGIVFFYSIIDSTLSNFVDEVEKEEVDVNLHLRQAIATFTATESTVIQPRISTHSRSHIDAGIGTGNDKSFGKCIAVTTPRTILKESLSDSDYQTTSGSNEKKKRLPIEKNSPTLFPADNRLFVRLPQEHEWRELSPAGIREVIVQKLAISPSLFGKVKPIHSGFALSPSGTEAREAILNISDNDSKVTLGQGVSLHKWIADLQSALVRKRCIGHVFHDIHKIKAIVTPVISEKGSFSIEAYAVAVSEYELERKKFQEGEIEARSILVAQIERVICPPNVMNMTTKKIYEHVLSVREEGANTPWETSVRELLTKKLTLNADNYCNSFMKYYLDANNAAQSVPPPNAEGLNGDLGVFFEI</sequence>
<keyword evidence="3" id="KW-1185">Reference proteome</keyword>
<proteinExistence type="predicted"/>
<accession>A0A2S4PU97</accession>
<dbReference type="Proteomes" id="UP000237438">
    <property type="component" value="Unassembled WGS sequence"/>
</dbReference>
<dbReference type="AlphaFoldDB" id="A0A2S4PU97"/>